<dbReference type="PANTHER" id="PTHR23155:SF1205">
    <property type="entry name" value="DISEASE RESISTANCE PROTEIN RPM1"/>
    <property type="match status" value="1"/>
</dbReference>
<comment type="caution">
    <text evidence="5">The sequence shown here is derived from an EMBL/GenBank/DDBJ whole genome shotgun (WGS) entry which is preliminary data.</text>
</comment>
<dbReference type="InterPro" id="IPR058922">
    <property type="entry name" value="WHD_DRP"/>
</dbReference>
<proteinExistence type="predicted"/>
<feature type="domain" description="Disease resistance protein winged helix" evidence="3">
    <location>
        <begin position="94"/>
        <end position="157"/>
    </location>
</feature>
<keyword evidence="6" id="KW-1185">Reference proteome</keyword>
<evidence type="ECO:0000259" key="3">
    <source>
        <dbReference type="Pfam" id="PF23559"/>
    </source>
</evidence>
<dbReference type="PANTHER" id="PTHR23155">
    <property type="entry name" value="DISEASE RESISTANCE PROTEIN RP"/>
    <property type="match status" value="1"/>
</dbReference>
<dbReference type="Proteomes" id="UP001179952">
    <property type="component" value="Unassembled WGS sequence"/>
</dbReference>
<evidence type="ECO:0000259" key="4">
    <source>
        <dbReference type="Pfam" id="PF23598"/>
    </source>
</evidence>
<reference evidence="5" key="1">
    <citation type="journal article" date="2023" name="Nat. Commun.">
        <title>Diploid and tetraploid genomes of Acorus and the evolution of monocots.</title>
        <authorList>
            <person name="Ma L."/>
            <person name="Liu K.W."/>
            <person name="Li Z."/>
            <person name="Hsiao Y.Y."/>
            <person name="Qi Y."/>
            <person name="Fu T."/>
            <person name="Tang G.D."/>
            <person name="Zhang D."/>
            <person name="Sun W.H."/>
            <person name="Liu D.K."/>
            <person name="Li Y."/>
            <person name="Chen G.Z."/>
            <person name="Liu X.D."/>
            <person name="Liao X.Y."/>
            <person name="Jiang Y.T."/>
            <person name="Yu X."/>
            <person name="Hao Y."/>
            <person name="Huang J."/>
            <person name="Zhao X.W."/>
            <person name="Ke S."/>
            <person name="Chen Y.Y."/>
            <person name="Wu W.L."/>
            <person name="Hsu J.L."/>
            <person name="Lin Y.F."/>
            <person name="Huang M.D."/>
            <person name="Li C.Y."/>
            <person name="Huang L."/>
            <person name="Wang Z.W."/>
            <person name="Zhao X."/>
            <person name="Zhong W.Y."/>
            <person name="Peng D.H."/>
            <person name="Ahmad S."/>
            <person name="Lan S."/>
            <person name="Zhang J.S."/>
            <person name="Tsai W.C."/>
            <person name="Van de Peer Y."/>
            <person name="Liu Z.J."/>
        </authorList>
    </citation>
    <scope>NUCLEOTIDE SEQUENCE</scope>
    <source>
        <strain evidence="5">SCP</strain>
    </source>
</reference>
<dbReference type="InterPro" id="IPR055414">
    <property type="entry name" value="LRR_R13L4/SHOC2-like"/>
</dbReference>
<dbReference type="AlphaFoldDB" id="A0AAV9ATN3"/>
<evidence type="ECO:0000256" key="2">
    <source>
        <dbReference type="ARBA" id="ARBA00022821"/>
    </source>
</evidence>
<evidence type="ECO:0000313" key="6">
    <source>
        <dbReference type="Proteomes" id="UP001179952"/>
    </source>
</evidence>
<gene>
    <name evidence="5" type="ORF">QJS04_geneDACA009039</name>
</gene>
<dbReference type="Gene3D" id="3.80.10.10">
    <property type="entry name" value="Ribonuclease Inhibitor"/>
    <property type="match status" value="1"/>
</dbReference>
<protein>
    <submittedName>
        <fullName evidence="5">Disease resistance protein</fullName>
    </submittedName>
</protein>
<organism evidence="5 6">
    <name type="scientific">Acorus gramineus</name>
    <name type="common">Dwarf sweet flag</name>
    <dbReference type="NCBI Taxonomy" id="55184"/>
    <lineage>
        <taxon>Eukaryota</taxon>
        <taxon>Viridiplantae</taxon>
        <taxon>Streptophyta</taxon>
        <taxon>Embryophyta</taxon>
        <taxon>Tracheophyta</taxon>
        <taxon>Spermatophyta</taxon>
        <taxon>Magnoliopsida</taxon>
        <taxon>Liliopsida</taxon>
        <taxon>Acoraceae</taxon>
        <taxon>Acorus</taxon>
    </lineage>
</organism>
<keyword evidence="2" id="KW-0611">Plant defense</keyword>
<dbReference type="Gene3D" id="1.10.10.10">
    <property type="entry name" value="Winged helix-like DNA-binding domain superfamily/Winged helix DNA-binding domain"/>
    <property type="match status" value="1"/>
</dbReference>
<dbReference type="EMBL" id="JAUJYN010000007">
    <property type="protein sequence ID" value="KAK1267719.1"/>
    <property type="molecule type" value="Genomic_DNA"/>
</dbReference>
<keyword evidence="1" id="KW-0677">Repeat</keyword>
<evidence type="ECO:0000313" key="5">
    <source>
        <dbReference type="EMBL" id="KAK1267719.1"/>
    </source>
</evidence>
<evidence type="ECO:0000256" key="1">
    <source>
        <dbReference type="ARBA" id="ARBA00022737"/>
    </source>
</evidence>
<dbReference type="InterPro" id="IPR044974">
    <property type="entry name" value="Disease_R_plants"/>
</dbReference>
<dbReference type="InterPro" id="IPR036388">
    <property type="entry name" value="WH-like_DNA-bd_sf"/>
</dbReference>
<dbReference type="Pfam" id="PF23598">
    <property type="entry name" value="LRR_14"/>
    <property type="match status" value="1"/>
</dbReference>
<dbReference type="InterPro" id="IPR032675">
    <property type="entry name" value="LRR_dom_sf"/>
</dbReference>
<feature type="domain" description="Disease resistance R13L4/SHOC-2-like LRR" evidence="4">
    <location>
        <begin position="210"/>
        <end position="503"/>
    </location>
</feature>
<dbReference type="SUPFAM" id="SSF52058">
    <property type="entry name" value="L domain-like"/>
    <property type="match status" value="1"/>
</dbReference>
<reference evidence="5" key="2">
    <citation type="submission" date="2023-06" db="EMBL/GenBank/DDBJ databases">
        <authorList>
            <person name="Ma L."/>
            <person name="Liu K.-W."/>
            <person name="Li Z."/>
            <person name="Hsiao Y.-Y."/>
            <person name="Qi Y."/>
            <person name="Fu T."/>
            <person name="Tang G."/>
            <person name="Zhang D."/>
            <person name="Sun W.-H."/>
            <person name="Liu D.-K."/>
            <person name="Li Y."/>
            <person name="Chen G.-Z."/>
            <person name="Liu X.-D."/>
            <person name="Liao X.-Y."/>
            <person name="Jiang Y.-T."/>
            <person name="Yu X."/>
            <person name="Hao Y."/>
            <person name="Huang J."/>
            <person name="Zhao X.-W."/>
            <person name="Ke S."/>
            <person name="Chen Y.-Y."/>
            <person name="Wu W.-L."/>
            <person name="Hsu J.-L."/>
            <person name="Lin Y.-F."/>
            <person name="Huang M.-D."/>
            <person name="Li C.-Y."/>
            <person name="Huang L."/>
            <person name="Wang Z.-W."/>
            <person name="Zhao X."/>
            <person name="Zhong W.-Y."/>
            <person name="Peng D.-H."/>
            <person name="Ahmad S."/>
            <person name="Lan S."/>
            <person name="Zhang J.-S."/>
            <person name="Tsai W.-C."/>
            <person name="Van De Peer Y."/>
            <person name="Liu Z.-J."/>
        </authorList>
    </citation>
    <scope>NUCLEOTIDE SEQUENCE</scope>
    <source>
        <strain evidence="5">SCP</strain>
        <tissue evidence="5">Leaves</tissue>
    </source>
</reference>
<name>A0AAV9ATN3_ACOGR</name>
<sequence>MAKAGVDVARGYPDELIDPANIIVERCGRERSFLTAIGGILWSRMQTATEWSNVANKVQQWNRGMSGLFYMCMDDLPPPLLFCFLHFKYFLGKSVMDAKTIIRLWVAEGFIQPTEEKTAEEVAEIYLEELIHRNMLQIVSMNDVVGGVETCRFHDVFKHKTRFISVEFDRRSIVQIKPPSLQPEHLGDYATVRNKVVHCLGYITTLSKSKMHKLRYLNIQHSGGDDLKDIRYLRRLQTLSIDFRCGFDTQVNKVMIDLSQIRKLRHLILLHKSHPNEKISLIGLETAKYLQTLEVPAGDWIERALDKLTNLRTLKIRGCKDSHGEALKNSLIKLTLLTTLHLIGEGGFPGMHTLSSLIHLIELEMGSPLNESIPPIGPIELGTNVLPPNLKKLTLWRCELGHYLMRLLGNLDDLRYLQLYKDRSHLVDDEVWHMRPGDFPKLQVLDLVGVERVVEWSIDEGALPHLRQLSIVGCRKLKKLPNGLKHISTLRRLELSKSFEERVKRDTGEDWNEIKHVPEIDATYMDLDINRNLLLL</sequence>
<dbReference type="GO" id="GO:0098542">
    <property type="term" value="P:defense response to other organism"/>
    <property type="evidence" value="ECO:0007669"/>
    <property type="project" value="TreeGrafter"/>
</dbReference>
<accession>A0AAV9ATN3</accession>
<dbReference type="Pfam" id="PF23559">
    <property type="entry name" value="WHD_DRP"/>
    <property type="match status" value="1"/>
</dbReference>